<organism evidence="1 2">
    <name type="scientific">Rhododendron molle</name>
    <name type="common">Chinese azalea</name>
    <name type="synonym">Azalea mollis</name>
    <dbReference type="NCBI Taxonomy" id="49168"/>
    <lineage>
        <taxon>Eukaryota</taxon>
        <taxon>Viridiplantae</taxon>
        <taxon>Streptophyta</taxon>
        <taxon>Embryophyta</taxon>
        <taxon>Tracheophyta</taxon>
        <taxon>Spermatophyta</taxon>
        <taxon>Magnoliopsida</taxon>
        <taxon>eudicotyledons</taxon>
        <taxon>Gunneridae</taxon>
        <taxon>Pentapetalae</taxon>
        <taxon>asterids</taxon>
        <taxon>Ericales</taxon>
        <taxon>Ericaceae</taxon>
        <taxon>Ericoideae</taxon>
        <taxon>Rhodoreae</taxon>
        <taxon>Rhododendron</taxon>
    </lineage>
</organism>
<reference evidence="1" key="1">
    <citation type="submission" date="2022-02" db="EMBL/GenBank/DDBJ databases">
        <title>Plant Genome Project.</title>
        <authorList>
            <person name="Zhang R.-G."/>
        </authorList>
    </citation>
    <scope>NUCLEOTIDE SEQUENCE</scope>
    <source>
        <strain evidence="1">AT1</strain>
    </source>
</reference>
<dbReference type="Proteomes" id="UP001062846">
    <property type="component" value="Chromosome 5"/>
</dbReference>
<evidence type="ECO:0000313" key="2">
    <source>
        <dbReference type="Proteomes" id="UP001062846"/>
    </source>
</evidence>
<protein>
    <submittedName>
        <fullName evidence="1">Uncharacterized protein</fullName>
    </submittedName>
</protein>
<name>A0ACC0NPN1_RHOML</name>
<keyword evidence="2" id="KW-1185">Reference proteome</keyword>
<evidence type="ECO:0000313" key="1">
    <source>
        <dbReference type="EMBL" id="KAI8555245.1"/>
    </source>
</evidence>
<accession>A0ACC0NPN1</accession>
<sequence length="178" mass="20365">MPKTFCHQSDRIVSNFRQAYWSIVIHQRRFALETSRAYHRYCARHLGANYMRRFNKIVGNQVKVTAMKIQKRKFKAQLEKTKKFDNKKVYKELAEDLVLKKWSFAHDGVTSKAPPETVRSQSSVSADSLSHTAATCNGGTEPRFPFTPTDLQLPPVMASRTDDAEDSSMCSIPSDQFD</sequence>
<comment type="caution">
    <text evidence="1">The sequence shown here is derived from an EMBL/GenBank/DDBJ whole genome shotgun (WGS) entry which is preliminary data.</text>
</comment>
<dbReference type="EMBL" id="CM046392">
    <property type="protein sequence ID" value="KAI8555245.1"/>
    <property type="molecule type" value="Genomic_DNA"/>
</dbReference>
<gene>
    <name evidence="1" type="ORF">RHMOL_Rhmol05G0159700</name>
</gene>
<proteinExistence type="predicted"/>